<keyword evidence="13" id="KW-1185">Reference proteome</keyword>
<dbReference type="InterPro" id="IPR008250">
    <property type="entry name" value="ATPase_P-typ_transduc_dom_A_sf"/>
</dbReference>
<keyword evidence="3 10" id="KW-0812">Transmembrane</keyword>
<dbReference type="GO" id="GO:1990573">
    <property type="term" value="P:potassium ion import across plasma membrane"/>
    <property type="evidence" value="ECO:0007669"/>
    <property type="project" value="TreeGrafter"/>
</dbReference>
<evidence type="ECO:0000259" key="11">
    <source>
        <dbReference type="SMART" id="SM00831"/>
    </source>
</evidence>
<evidence type="ECO:0000256" key="3">
    <source>
        <dbReference type="ARBA" id="ARBA00022692"/>
    </source>
</evidence>
<evidence type="ECO:0000256" key="7">
    <source>
        <dbReference type="ARBA" id="ARBA00022989"/>
    </source>
</evidence>
<dbReference type="InterPro" id="IPR044492">
    <property type="entry name" value="P_typ_ATPase_HD_dom"/>
</dbReference>
<protein>
    <submittedName>
        <fullName evidence="12">H k ATPase alpha</fullName>
    </submittedName>
</protein>
<dbReference type="Gene3D" id="3.40.50.1000">
    <property type="entry name" value="HAD superfamily/HAD-like"/>
    <property type="match status" value="1"/>
</dbReference>
<dbReference type="Gene3D" id="1.20.1110.10">
    <property type="entry name" value="Calcium-transporting ATPase, transmembrane domain"/>
    <property type="match status" value="2"/>
</dbReference>
<dbReference type="Gene3D" id="3.40.1110.10">
    <property type="entry name" value="Calcium-transporting ATPase, cytoplasmic domain N"/>
    <property type="match status" value="1"/>
</dbReference>
<dbReference type="InterPro" id="IPR018303">
    <property type="entry name" value="ATPase_P-typ_P_site"/>
</dbReference>
<dbReference type="PROSITE" id="PS00154">
    <property type="entry name" value="ATPASE_E1_E2"/>
    <property type="match status" value="1"/>
</dbReference>
<keyword evidence="7 10" id="KW-1133">Transmembrane helix</keyword>
<keyword evidence="6" id="KW-1278">Translocase</keyword>
<feature type="transmembrane region" description="Helical" evidence="10">
    <location>
        <begin position="981"/>
        <end position="1000"/>
    </location>
</feature>
<keyword evidence="5" id="KW-0067">ATP-binding</keyword>
<dbReference type="eggNOG" id="KOG0203">
    <property type="taxonomic scope" value="Eukaryota"/>
</dbReference>
<feature type="region of interest" description="Disordered" evidence="9">
    <location>
        <begin position="687"/>
        <end position="712"/>
    </location>
</feature>
<feature type="transmembrane region" description="Helical" evidence="10">
    <location>
        <begin position="323"/>
        <end position="349"/>
    </location>
</feature>
<dbReference type="PRINTS" id="PR00120">
    <property type="entry name" value="HATPASE"/>
</dbReference>
<dbReference type="HOGENOM" id="CLU_002360_4_1_1"/>
<feature type="transmembrane region" description="Helical" evidence="10">
    <location>
        <begin position="176"/>
        <end position="195"/>
    </location>
</feature>
<evidence type="ECO:0000256" key="10">
    <source>
        <dbReference type="SAM" id="Phobius"/>
    </source>
</evidence>
<dbReference type="SMART" id="SM00831">
    <property type="entry name" value="Cation_ATPase_N"/>
    <property type="match status" value="1"/>
</dbReference>
<sequence>MESLGTSTDWIRFEARDEEAGPADGGRAWAELRRMGSSGSLSIRSHSRRTSIDAAALPMAVDEPGHRADKNKSTVTVTGETGPGCSPLAQLHWHRLAPNELAQQLTTSLKTGLSGAQAARRLQQYGPNVPSPPAAHRMRRLLGYFFSGFGPVLLVASVLAFVAWRPLGHPPQLANLALAIVLLGIFIVQASFNIWQDWSSARIMASIQALLPGCIVLRDGQPTDIAAADLVPGDVVLLRAGSRLPADVRFVKVANDTKLDRSVLTGESAAFAAAVDSSTLEREVFRFVAGICIIMITMILLLVIVWASWLRRRHPGWIDVSNLIISCVSVAVAFVPDGLPVAVAASMTISANMMRRNKILCKALKTVETLGCVSILCSDKTGTLTQNKMTVTECAVGGHAVLSADAARDTLQNWGHTSSLTADSADPGLLPGLPSVSASTLHQLRAVAGLCNDGQFDAATLDRPLAEQVIHGDATDQAILRFSESLGSVSDLRRCWSSKFALPFNSKNKYMIRALTLADNDGLSIALPPDIAAVFSPHDILITIKGAPDTLLPRVQHYVDPETGTILPFDDAARARVDATKDAWSGQGCRVILLARKIFSASALPQDLSTADFEAGMKRQCRDGLTLVGLVSLVDPPRPEAHNVVATLRRAGIRIFMITGDFALTAQAIAADCGIVTAPAEGSVHTAADLPREPDSGGPYPQLGRQPFQADPDRRTIVLSGPDLSELAPSQWDALARYEEVIFARTTPEQKLYIVHELQARAFIVAMTGDGANDAPSLRAADIGIAMGAGSDMAIEAADMVLLDNSFARIVEALRYSRMMFDNLKKSIAYLLPAGSFSEFWPILTNVVLGIPQILSSFLMIVICLFTDPATAIALAYEAPEADVLLRPSPVSLTVIVSSFTMSYWYLQRNGIPFFHAIWFRFGSLPDDIDPDYYAAKLNIASSIYFVNLVVMQWFSVLTVRTRRLSIFQHPPVFNKKTQNLYIFPAVLFVLVMVFVWLYVPEFHTVLGNEPVPVEYWFFPMAFGIGVLLLDEARFLARIAW</sequence>
<dbReference type="Pfam" id="PF00122">
    <property type="entry name" value="E1-E2_ATPase"/>
    <property type="match status" value="1"/>
</dbReference>
<dbReference type="SFLD" id="SFLDF00027">
    <property type="entry name" value="p-type_atpase"/>
    <property type="match status" value="1"/>
</dbReference>
<dbReference type="GO" id="GO:0036376">
    <property type="term" value="P:sodium ion export across plasma membrane"/>
    <property type="evidence" value="ECO:0007669"/>
    <property type="project" value="TreeGrafter"/>
</dbReference>
<dbReference type="Pfam" id="PF00689">
    <property type="entry name" value="Cation_ATPase_C"/>
    <property type="match status" value="1"/>
</dbReference>
<evidence type="ECO:0000256" key="2">
    <source>
        <dbReference type="ARBA" id="ARBA00022475"/>
    </source>
</evidence>
<dbReference type="InterPro" id="IPR001757">
    <property type="entry name" value="P_typ_ATPase"/>
</dbReference>
<keyword evidence="8 10" id="KW-0472">Membrane</keyword>
<dbReference type="InterPro" id="IPR023214">
    <property type="entry name" value="HAD_sf"/>
</dbReference>
<dbReference type="InterPro" id="IPR006068">
    <property type="entry name" value="ATPase_P-typ_cation-transptr_C"/>
</dbReference>
<dbReference type="SFLD" id="SFLDG00002">
    <property type="entry name" value="C1.7:_P-type_atpase_like"/>
    <property type="match status" value="1"/>
</dbReference>
<dbReference type="GO" id="GO:0005524">
    <property type="term" value="F:ATP binding"/>
    <property type="evidence" value="ECO:0007669"/>
    <property type="project" value="UniProtKB-KW"/>
</dbReference>
<dbReference type="InParanoid" id="F0XM89"/>
<dbReference type="Pfam" id="PF00690">
    <property type="entry name" value="Cation_ATPase_N"/>
    <property type="match status" value="1"/>
</dbReference>
<dbReference type="GO" id="GO:0005886">
    <property type="term" value="C:plasma membrane"/>
    <property type="evidence" value="ECO:0007669"/>
    <property type="project" value="UniProtKB-SubCell"/>
</dbReference>
<dbReference type="SUPFAM" id="SSF81665">
    <property type="entry name" value="Calcium ATPase, transmembrane domain M"/>
    <property type="match status" value="1"/>
</dbReference>
<dbReference type="SUPFAM" id="SSF81660">
    <property type="entry name" value="Metal cation-transporting ATPase, ATP-binding domain N"/>
    <property type="match status" value="1"/>
</dbReference>
<dbReference type="Proteomes" id="UP000007796">
    <property type="component" value="Unassembled WGS sequence"/>
</dbReference>
<dbReference type="GO" id="GO:0006883">
    <property type="term" value="P:intracellular sodium ion homeostasis"/>
    <property type="evidence" value="ECO:0007669"/>
    <property type="project" value="TreeGrafter"/>
</dbReference>
<evidence type="ECO:0000313" key="12">
    <source>
        <dbReference type="EMBL" id="EFX01252.1"/>
    </source>
</evidence>
<keyword evidence="2" id="KW-1003">Cell membrane</keyword>
<dbReference type="RefSeq" id="XP_014170734.1">
    <property type="nucleotide sequence ID" value="XM_014315259.1"/>
</dbReference>
<evidence type="ECO:0000313" key="13">
    <source>
        <dbReference type="Proteomes" id="UP000007796"/>
    </source>
</evidence>
<dbReference type="GO" id="GO:0016887">
    <property type="term" value="F:ATP hydrolysis activity"/>
    <property type="evidence" value="ECO:0007669"/>
    <property type="project" value="InterPro"/>
</dbReference>
<dbReference type="InterPro" id="IPR023299">
    <property type="entry name" value="ATPase_P-typ_cyto_dom_N"/>
</dbReference>
<dbReference type="PANTHER" id="PTHR43294:SF21">
    <property type="entry name" value="CATION TRANSPORTING ATPASE"/>
    <property type="match status" value="1"/>
</dbReference>
<dbReference type="GO" id="GO:1902600">
    <property type="term" value="P:proton transmembrane transport"/>
    <property type="evidence" value="ECO:0007669"/>
    <property type="project" value="TreeGrafter"/>
</dbReference>
<feature type="transmembrane region" description="Helical" evidence="10">
    <location>
        <begin position="1016"/>
        <end position="1037"/>
    </location>
</feature>
<dbReference type="PANTHER" id="PTHR43294">
    <property type="entry name" value="SODIUM/POTASSIUM-TRANSPORTING ATPASE SUBUNIT ALPHA"/>
    <property type="match status" value="1"/>
</dbReference>
<feature type="region of interest" description="Disordered" evidence="9">
    <location>
        <begin position="1"/>
        <end position="25"/>
    </location>
</feature>
<dbReference type="SUPFAM" id="SSF81653">
    <property type="entry name" value="Calcium ATPase, transduction domain A"/>
    <property type="match status" value="1"/>
</dbReference>
<feature type="transmembrane region" description="Helical" evidence="10">
    <location>
        <begin position="141"/>
        <end position="164"/>
    </location>
</feature>
<dbReference type="Pfam" id="PF08282">
    <property type="entry name" value="Hydrolase_3"/>
    <property type="match status" value="1"/>
</dbReference>
<dbReference type="InterPro" id="IPR036412">
    <property type="entry name" value="HAD-like_sf"/>
</dbReference>
<evidence type="ECO:0000256" key="5">
    <source>
        <dbReference type="ARBA" id="ARBA00022840"/>
    </source>
</evidence>
<dbReference type="EMBL" id="GL629794">
    <property type="protein sequence ID" value="EFX01252.1"/>
    <property type="molecule type" value="Genomic_DNA"/>
</dbReference>
<feature type="domain" description="Cation-transporting P-type ATPase N-terminal" evidence="11">
    <location>
        <begin position="92"/>
        <end position="165"/>
    </location>
</feature>
<comment type="subcellular location">
    <subcellularLocation>
        <location evidence="1">Cell membrane</location>
        <topology evidence="1">Multi-pass membrane protein</topology>
    </subcellularLocation>
</comment>
<accession>F0XM89</accession>
<dbReference type="InterPro" id="IPR050510">
    <property type="entry name" value="Cation_transp_ATPase_P-type"/>
</dbReference>
<dbReference type="Pfam" id="PF13246">
    <property type="entry name" value="Cation_ATPase"/>
    <property type="match status" value="1"/>
</dbReference>
<dbReference type="SUPFAM" id="SSF56784">
    <property type="entry name" value="HAD-like"/>
    <property type="match status" value="1"/>
</dbReference>
<dbReference type="GO" id="GO:0005391">
    <property type="term" value="F:P-type sodium:potassium-exchanging transporter activity"/>
    <property type="evidence" value="ECO:0007669"/>
    <property type="project" value="TreeGrafter"/>
</dbReference>
<name>F0XM89_GROCL</name>
<evidence type="ECO:0000256" key="6">
    <source>
        <dbReference type="ARBA" id="ARBA00022967"/>
    </source>
</evidence>
<keyword evidence="4" id="KW-0547">Nucleotide-binding</keyword>
<feature type="transmembrane region" description="Helical" evidence="10">
    <location>
        <begin position="287"/>
        <end position="311"/>
    </location>
</feature>
<dbReference type="OrthoDB" id="158672at2759"/>
<evidence type="ECO:0000256" key="8">
    <source>
        <dbReference type="ARBA" id="ARBA00023136"/>
    </source>
</evidence>
<reference evidence="12 13" key="1">
    <citation type="journal article" date="2011" name="Proc. Natl. Acad. Sci. U.S.A.">
        <title>Genome and transcriptome analyses of the mountain pine beetle-fungal symbiont Grosmannia clavigera, a lodgepole pine pathogen.</title>
        <authorList>
            <person name="DiGuistini S."/>
            <person name="Wang Y."/>
            <person name="Liao N.Y."/>
            <person name="Taylor G."/>
            <person name="Tanguay P."/>
            <person name="Feau N."/>
            <person name="Henrissat B."/>
            <person name="Chan S.K."/>
            <person name="Hesse-Orce U."/>
            <person name="Alamouti S.M."/>
            <person name="Tsui C.K.M."/>
            <person name="Docking R.T."/>
            <person name="Levasseur A."/>
            <person name="Haridas S."/>
            <person name="Robertson G."/>
            <person name="Birol I."/>
            <person name="Holt R.A."/>
            <person name="Marra M.A."/>
            <person name="Hamelin R.C."/>
            <person name="Hirst M."/>
            <person name="Jones S.J.M."/>
            <person name="Bohlmann J."/>
            <person name="Breuil C."/>
        </authorList>
    </citation>
    <scope>NUCLEOTIDE SEQUENCE [LARGE SCALE GENOMIC DNA]</scope>
    <source>
        <strain evidence="13">kw1407 / UAMH 11150</strain>
    </source>
</reference>
<feature type="transmembrane region" description="Helical" evidence="10">
    <location>
        <begin position="940"/>
        <end position="960"/>
    </location>
</feature>
<evidence type="ECO:0000256" key="4">
    <source>
        <dbReference type="ARBA" id="ARBA00022741"/>
    </source>
</evidence>
<dbReference type="InterPro" id="IPR023298">
    <property type="entry name" value="ATPase_P-typ_TM_dom_sf"/>
</dbReference>
<evidence type="ECO:0000256" key="1">
    <source>
        <dbReference type="ARBA" id="ARBA00004651"/>
    </source>
</evidence>
<dbReference type="PRINTS" id="PR00119">
    <property type="entry name" value="CATATPASE"/>
</dbReference>
<dbReference type="InterPro" id="IPR004014">
    <property type="entry name" value="ATPase_P-typ_cation-transptr_N"/>
</dbReference>
<dbReference type="GeneID" id="25979600"/>
<feature type="transmembrane region" description="Helical" evidence="10">
    <location>
        <begin position="828"/>
        <end position="851"/>
    </location>
</feature>
<dbReference type="NCBIfam" id="TIGR01494">
    <property type="entry name" value="ATPase_P-type"/>
    <property type="match status" value="2"/>
</dbReference>
<dbReference type="InterPro" id="IPR059000">
    <property type="entry name" value="ATPase_P-type_domA"/>
</dbReference>
<dbReference type="GO" id="GO:0030007">
    <property type="term" value="P:intracellular potassium ion homeostasis"/>
    <property type="evidence" value="ECO:0007669"/>
    <property type="project" value="TreeGrafter"/>
</dbReference>
<gene>
    <name evidence="12" type="ORF">CMQ_6194</name>
</gene>
<feature type="transmembrane region" description="Helical" evidence="10">
    <location>
        <begin position="889"/>
        <end position="907"/>
    </location>
</feature>
<proteinExistence type="predicted"/>
<organism evidence="13">
    <name type="scientific">Grosmannia clavigera (strain kw1407 / UAMH 11150)</name>
    <name type="common">Blue stain fungus</name>
    <name type="synonym">Graphiocladiella clavigera</name>
    <dbReference type="NCBI Taxonomy" id="655863"/>
    <lineage>
        <taxon>Eukaryota</taxon>
        <taxon>Fungi</taxon>
        <taxon>Dikarya</taxon>
        <taxon>Ascomycota</taxon>
        <taxon>Pezizomycotina</taxon>
        <taxon>Sordariomycetes</taxon>
        <taxon>Sordariomycetidae</taxon>
        <taxon>Ophiostomatales</taxon>
        <taxon>Ophiostomataceae</taxon>
        <taxon>Leptographium</taxon>
    </lineage>
</organism>
<dbReference type="Gene3D" id="2.70.150.10">
    <property type="entry name" value="Calcium-transporting ATPase, cytoplasmic transduction domain A"/>
    <property type="match status" value="1"/>
</dbReference>
<dbReference type="AlphaFoldDB" id="F0XM89"/>
<dbReference type="SFLD" id="SFLDS00003">
    <property type="entry name" value="Haloacid_Dehalogenase"/>
    <property type="match status" value="1"/>
</dbReference>
<feature type="transmembrane region" description="Helical" evidence="10">
    <location>
        <begin position="857"/>
        <end position="877"/>
    </location>
</feature>
<evidence type="ECO:0000256" key="9">
    <source>
        <dbReference type="SAM" id="MobiDB-lite"/>
    </source>
</evidence>
<dbReference type="STRING" id="655863.F0XM89"/>